<evidence type="ECO:0000313" key="3">
    <source>
        <dbReference type="EMBL" id="QUS39522.1"/>
    </source>
</evidence>
<organism evidence="3 4">
    <name type="scientific">Tardiphaga alba</name>
    <dbReference type="NCBI Taxonomy" id="340268"/>
    <lineage>
        <taxon>Bacteria</taxon>
        <taxon>Pseudomonadati</taxon>
        <taxon>Pseudomonadota</taxon>
        <taxon>Alphaproteobacteria</taxon>
        <taxon>Hyphomicrobiales</taxon>
        <taxon>Nitrobacteraceae</taxon>
        <taxon>Tardiphaga</taxon>
    </lineage>
</organism>
<dbReference type="Pfam" id="PF18757">
    <property type="entry name" value="Nmad5"/>
    <property type="match status" value="1"/>
</dbReference>
<proteinExistence type="predicted"/>
<feature type="domain" description="Nucleotide modification associated" evidence="2">
    <location>
        <begin position="4"/>
        <end position="201"/>
    </location>
</feature>
<dbReference type="Proteomes" id="UP000682843">
    <property type="component" value="Chromosome"/>
</dbReference>
<dbReference type="RefSeq" id="WP_211913067.1">
    <property type="nucleotide sequence ID" value="NZ_CP036498.1"/>
</dbReference>
<dbReference type="EMBL" id="CP036498">
    <property type="protein sequence ID" value="QUS39522.1"/>
    <property type="molecule type" value="Genomic_DNA"/>
</dbReference>
<evidence type="ECO:0000259" key="2">
    <source>
        <dbReference type="Pfam" id="PF18757"/>
    </source>
</evidence>
<sequence length="206" mass="23103">MSLRLTNDIREQISLAVLRHRFSAEVNELMALRAGLADDIYNDFYRKADRDKIDALPDGWLPKSTSVSAKFGEHGSGYSQIEFTGRFTGMLNKLRPQPHKTINEVARRVLIKHQHTCWKVYEAGHKLSIRHDKLRDAVSDLESRVRVCEKQIEQALNSVTTAAALVKAWPEVAPFVAAIIPEERKAVALPVAALNEALKLPVKKAA</sequence>
<evidence type="ECO:0000256" key="1">
    <source>
        <dbReference type="SAM" id="Coils"/>
    </source>
</evidence>
<feature type="coiled-coil region" evidence="1">
    <location>
        <begin position="131"/>
        <end position="158"/>
    </location>
</feature>
<protein>
    <recommendedName>
        <fullName evidence="2">Nucleotide modification associated domain-containing protein</fullName>
    </recommendedName>
</protein>
<gene>
    <name evidence="3" type="ORF">RPMA_12270</name>
</gene>
<reference evidence="3 4" key="1">
    <citation type="submission" date="2019-02" db="EMBL/GenBank/DDBJ databases">
        <title>Emended description of the genus Rhodopseudomonas and description of Rhodopseudomonas albus sp. nov., a non-phototrophic, heavy-metal-tolerant bacterium isolated from garden soil.</title>
        <authorList>
            <person name="Bao Z."/>
            <person name="Cao W.W."/>
            <person name="Sato Y."/>
            <person name="Nishizawa T."/>
            <person name="Zhao J."/>
            <person name="Guo Y."/>
            <person name="Ohta H."/>
        </authorList>
    </citation>
    <scope>NUCLEOTIDE SEQUENCE [LARGE SCALE GENOMIC DNA]</scope>
    <source>
        <strain evidence="3 4">SK50-23</strain>
    </source>
</reference>
<keyword evidence="4" id="KW-1185">Reference proteome</keyword>
<keyword evidence="1" id="KW-0175">Coiled coil</keyword>
<accession>A0ABX8A7B3</accession>
<dbReference type="InterPro" id="IPR040835">
    <property type="entry name" value="Nmad5"/>
</dbReference>
<name>A0ABX8A7B3_9BRAD</name>
<evidence type="ECO:0000313" key="4">
    <source>
        <dbReference type="Proteomes" id="UP000682843"/>
    </source>
</evidence>